<dbReference type="InterPro" id="IPR013783">
    <property type="entry name" value="Ig-like_fold"/>
</dbReference>
<name>A0ABP9DBU5_9BACT</name>
<accession>A0ABP9DBU5</accession>
<keyword evidence="2" id="KW-1185">Reference proteome</keyword>
<sequence>MDSYIRKEATLIDNSGFSQTVSIEATITNAPITDSSRIIDENKKPFLLFDHTEKELIYNKEGLLTTTFRYTNTGKETLFIDELKSACYCLNVQWSKQTVESGDIGELTITVHPDDFPGFEHYFTVKSNHINGKQLLKLTMPL</sequence>
<evidence type="ECO:0000313" key="1">
    <source>
        <dbReference type="EMBL" id="GAA4837337.1"/>
    </source>
</evidence>
<organism evidence="1 2">
    <name type="scientific">Algivirga pacifica</name>
    <dbReference type="NCBI Taxonomy" id="1162670"/>
    <lineage>
        <taxon>Bacteria</taxon>
        <taxon>Pseudomonadati</taxon>
        <taxon>Bacteroidota</taxon>
        <taxon>Cytophagia</taxon>
        <taxon>Cytophagales</taxon>
        <taxon>Flammeovirgaceae</taxon>
        <taxon>Algivirga</taxon>
    </lineage>
</organism>
<evidence type="ECO:0000313" key="2">
    <source>
        <dbReference type="Proteomes" id="UP001500298"/>
    </source>
</evidence>
<dbReference type="Gene3D" id="2.60.40.10">
    <property type="entry name" value="Immunoglobulins"/>
    <property type="match status" value="1"/>
</dbReference>
<dbReference type="Pfam" id="PF07610">
    <property type="entry name" value="DUF1573"/>
    <property type="match status" value="1"/>
</dbReference>
<gene>
    <name evidence="1" type="ORF">GCM10023331_23230</name>
</gene>
<dbReference type="Proteomes" id="UP001500298">
    <property type="component" value="Unassembled WGS sequence"/>
</dbReference>
<protein>
    <recommendedName>
        <fullName evidence="3">DUF1573 domain-containing protein</fullName>
    </recommendedName>
</protein>
<evidence type="ECO:0008006" key="3">
    <source>
        <dbReference type="Google" id="ProtNLM"/>
    </source>
</evidence>
<reference evidence="2" key="1">
    <citation type="journal article" date="2019" name="Int. J. Syst. Evol. Microbiol.">
        <title>The Global Catalogue of Microorganisms (GCM) 10K type strain sequencing project: providing services to taxonomists for standard genome sequencing and annotation.</title>
        <authorList>
            <consortium name="The Broad Institute Genomics Platform"/>
            <consortium name="The Broad Institute Genome Sequencing Center for Infectious Disease"/>
            <person name="Wu L."/>
            <person name="Ma J."/>
        </authorList>
    </citation>
    <scope>NUCLEOTIDE SEQUENCE [LARGE SCALE GENOMIC DNA]</scope>
    <source>
        <strain evidence="2">JCM 18326</strain>
    </source>
</reference>
<dbReference type="EMBL" id="BAABJX010000033">
    <property type="protein sequence ID" value="GAA4837337.1"/>
    <property type="molecule type" value="Genomic_DNA"/>
</dbReference>
<dbReference type="InterPro" id="IPR011467">
    <property type="entry name" value="DUF1573"/>
</dbReference>
<comment type="caution">
    <text evidence="1">The sequence shown here is derived from an EMBL/GenBank/DDBJ whole genome shotgun (WGS) entry which is preliminary data.</text>
</comment>
<proteinExistence type="predicted"/>